<gene>
    <name evidence="6" type="ORF">Srubr_26630</name>
</gene>
<dbReference type="PANTHER" id="PTHR44846:SF17">
    <property type="entry name" value="GNTR-FAMILY TRANSCRIPTIONAL REGULATOR"/>
    <property type="match status" value="1"/>
</dbReference>
<dbReference type="InterPro" id="IPR050679">
    <property type="entry name" value="Bact_HTH_transcr_reg"/>
</dbReference>
<evidence type="ECO:0000256" key="2">
    <source>
        <dbReference type="ARBA" id="ARBA00023125"/>
    </source>
</evidence>
<dbReference type="SUPFAM" id="SSF64288">
    <property type="entry name" value="Chorismate lyase-like"/>
    <property type="match status" value="1"/>
</dbReference>
<dbReference type="PANTHER" id="PTHR44846">
    <property type="entry name" value="MANNOSYL-D-GLYCERATE TRANSPORT/METABOLISM SYSTEM REPRESSOR MNGR-RELATED"/>
    <property type="match status" value="1"/>
</dbReference>
<evidence type="ECO:0000313" key="6">
    <source>
        <dbReference type="EMBL" id="GHI52817.1"/>
    </source>
</evidence>
<feature type="domain" description="HTH gntR-type" evidence="5">
    <location>
        <begin position="2"/>
        <end position="72"/>
    </location>
</feature>
<evidence type="ECO:0000256" key="4">
    <source>
        <dbReference type="SAM" id="MobiDB-lite"/>
    </source>
</evidence>
<dbReference type="InterPro" id="IPR000524">
    <property type="entry name" value="Tscrpt_reg_HTH_GntR"/>
</dbReference>
<keyword evidence="3" id="KW-0804">Transcription</keyword>
<dbReference type="Pfam" id="PF07702">
    <property type="entry name" value="UTRA"/>
    <property type="match status" value="1"/>
</dbReference>
<dbReference type="Pfam" id="PF00392">
    <property type="entry name" value="GntR"/>
    <property type="match status" value="1"/>
</dbReference>
<dbReference type="InterPro" id="IPR036388">
    <property type="entry name" value="WH-like_DNA-bd_sf"/>
</dbReference>
<dbReference type="EMBL" id="BNEA01000010">
    <property type="protein sequence ID" value="GHI52817.1"/>
    <property type="molecule type" value="Genomic_DNA"/>
</dbReference>
<dbReference type="CDD" id="cd07377">
    <property type="entry name" value="WHTH_GntR"/>
    <property type="match status" value="1"/>
</dbReference>
<reference evidence="7" key="1">
    <citation type="submission" date="2023-07" db="EMBL/GenBank/DDBJ databases">
        <title>Whole genome shotgun sequence of Streptomyces achromogenes subsp. rubradiris NBRC 14000.</title>
        <authorList>
            <person name="Komaki H."/>
            <person name="Tamura T."/>
        </authorList>
    </citation>
    <scope>NUCLEOTIDE SEQUENCE [LARGE SCALE GENOMIC DNA]</scope>
    <source>
        <strain evidence="7">NBRC 14000</strain>
    </source>
</reference>
<name>A0ABQ3RAJ9_STRRR</name>
<dbReference type="InterPro" id="IPR011663">
    <property type="entry name" value="UTRA"/>
</dbReference>
<dbReference type="SMART" id="SM00866">
    <property type="entry name" value="UTRA"/>
    <property type="match status" value="1"/>
</dbReference>
<dbReference type="Gene3D" id="1.10.10.10">
    <property type="entry name" value="Winged helix-like DNA-binding domain superfamily/Winged helix DNA-binding domain"/>
    <property type="match status" value="1"/>
</dbReference>
<dbReference type="SMART" id="SM00345">
    <property type="entry name" value="HTH_GNTR"/>
    <property type="match status" value="1"/>
</dbReference>
<feature type="region of interest" description="Disordered" evidence="4">
    <location>
        <begin position="97"/>
        <end position="149"/>
    </location>
</feature>
<dbReference type="SUPFAM" id="SSF46785">
    <property type="entry name" value="Winged helix' DNA-binding domain"/>
    <property type="match status" value="1"/>
</dbReference>
<evidence type="ECO:0000259" key="5">
    <source>
        <dbReference type="PROSITE" id="PS50949"/>
    </source>
</evidence>
<comment type="caution">
    <text evidence="6">The sequence shown here is derived from an EMBL/GenBank/DDBJ whole genome shotgun (WGS) entry which is preliminary data.</text>
</comment>
<evidence type="ECO:0000313" key="7">
    <source>
        <dbReference type="Proteomes" id="UP000646738"/>
    </source>
</evidence>
<keyword evidence="7" id="KW-1185">Reference proteome</keyword>
<proteinExistence type="predicted"/>
<evidence type="ECO:0000256" key="1">
    <source>
        <dbReference type="ARBA" id="ARBA00023015"/>
    </source>
</evidence>
<dbReference type="Proteomes" id="UP000646738">
    <property type="component" value="Unassembled WGS sequence"/>
</dbReference>
<keyword evidence="2" id="KW-0238">DNA-binding</keyword>
<organism evidence="6 7">
    <name type="scientific">Streptomyces rubradiris</name>
    <name type="common">Streptomyces achromogenes subsp. rubradiris</name>
    <dbReference type="NCBI Taxonomy" id="285531"/>
    <lineage>
        <taxon>Bacteria</taxon>
        <taxon>Bacillati</taxon>
        <taxon>Actinomycetota</taxon>
        <taxon>Actinomycetes</taxon>
        <taxon>Kitasatosporales</taxon>
        <taxon>Streptomycetaceae</taxon>
        <taxon>Streptomyces</taxon>
    </lineage>
</organism>
<keyword evidence="1" id="KW-0805">Transcription regulation</keyword>
<accession>A0ABQ3RAJ9</accession>
<dbReference type="PROSITE" id="PS50949">
    <property type="entry name" value="HTH_GNTR"/>
    <property type="match status" value="1"/>
</dbReference>
<dbReference type="Gene3D" id="3.40.1410.10">
    <property type="entry name" value="Chorismate lyase-like"/>
    <property type="match status" value="1"/>
</dbReference>
<protein>
    <submittedName>
        <fullName evidence="6">HTH-type transcriptional regulator</fullName>
    </submittedName>
</protein>
<dbReference type="InterPro" id="IPR036390">
    <property type="entry name" value="WH_DNA-bd_sf"/>
</dbReference>
<evidence type="ECO:0000256" key="3">
    <source>
        <dbReference type="ARBA" id="ARBA00023163"/>
    </source>
</evidence>
<sequence>MATRYEEIADDLAARIAAGEFPARSTLPPYGTLASPLEYNASKATIEKALGLLEARGLVRAVKKSGLVVRAPGARRPIGNTIDRHPVRGYVFPSASSASEPWQAHGGQRVTRMEPPPHIADRLGLPEGTKTVRRRQVTSPAGEGPYQLSDDWVHPDLLQQIPQLGERDLGLSGIHDHIEQAGHGPLTWHRHTRARQPDSDEAQLLEIPRALWVLEMTYVAVSGQTGEPVAVTVRVVPADRAELVDTMQRARAARWPIPPMEPPSQPIAIG</sequence>
<dbReference type="InterPro" id="IPR028978">
    <property type="entry name" value="Chorismate_lyase_/UTRA_dom_sf"/>
</dbReference>